<comment type="caution">
    <text evidence="1">The sequence shown here is derived from an EMBL/GenBank/DDBJ whole genome shotgun (WGS) entry which is preliminary data.</text>
</comment>
<proteinExistence type="predicted"/>
<keyword evidence="2" id="KW-1185">Reference proteome</keyword>
<dbReference type="OMA" id="YCKLINT"/>
<evidence type="ECO:0000313" key="2">
    <source>
        <dbReference type="Proteomes" id="UP000683925"/>
    </source>
</evidence>
<reference evidence="1" key="1">
    <citation type="submission" date="2021-01" db="EMBL/GenBank/DDBJ databases">
        <authorList>
            <consortium name="Genoscope - CEA"/>
            <person name="William W."/>
        </authorList>
    </citation>
    <scope>NUCLEOTIDE SEQUENCE</scope>
</reference>
<evidence type="ECO:0000313" key="1">
    <source>
        <dbReference type="EMBL" id="CAD8175270.1"/>
    </source>
</evidence>
<accession>A0A8S1VDL3</accession>
<dbReference type="OrthoDB" id="287959at2759"/>
<sequence length="540" mass="64069">MFEFIKEFIQFDDSIHAVFKDQSALIYSNAGTLSYFNSKGERSRIKVENCRKYDNIQEKVKEVLQVASKYTYLNSDQIIYEEAVKMKKIQTIIWPLEYQIENDYAILKSIDGYAQMKLNLQTFQISLQYYSCNQTVAVVKEIENENNFVNNFIKKYNLGGTKSTAASIDCGIGYTYRILNKEFSLINFPIQWIAPFFVLVKDFLNNEKLQYLDIQFPTELIEYILNEQEEMQDYFYETYNCYKIKDQLVTKILIDQPIKTIQVNDNVSPIMNKISQINLGRPIFMFTNQIQFWFQVDGGIGLINEQLLLRDGIFWEYGQQKWEQSIYNDKYNLGAFDVYCKLINTKYKSNMNLIITQLQEKQKPVEYYRVEQGNFEELRKVDLREVGEFLLLKNGTVKAKFVDRTVITFKYPPPCSIKIISQFGLINNVEFCPVQDDRLFVTYNHYLEYFQPELLVYMQYCLKLAEESYIIPEIFQQRESHSTQLSSWIEQEMEKNQRFLVYSGKYSCQEVNEPQEEQSLDERIQLLLTANQEMLQKLKK</sequence>
<gene>
    <name evidence="1" type="ORF">POCTA_138.1.T0650110</name>
</gene>
<dbReference type="EMBL" id="CAJJDP010000064">
    <property type="protein sequence ID" value="CAD8175270.1"/>
    <property type="molecule type" value="Genomic_DNA"/>
</dbReference>
<name>A0A8S1VDL3_PAROT</name>
<protein>
    <submittedName>
        <fullName evidence="1">Uncharacterized protein</fullName>
    </submittedName>
</protein>
<dbReference type="Proteomes" id="UP000683925">
    <property type="component" value="Unassembled WGS sequence"/>
</dbReference>
<dbReference type="AlphaFoldDB" id="A0A8S1VDL3"/>
<organism evidence="1 2">
    <name type="scientific">Paramecium octaurelia</name>
    <dbReference type="NCBI Taxonomy" id="43137"/>
    <lineage>
        <taxon>Eukaryota</taxon>
        <taxon>Sar</taxon>
        <taxon>Alveolata</taxon>
        <taxon>Ciliophora</taxon>
        <taxon>Intramacronucleata</taxon>
        <taxon>Oligohymenophorea</taxon>
        <taxon>Peniculida</taxon>
        <taxon>Parameciidae</taxon>
        <taxon>Paramecium</taxon>
    </lineage>
</organism>